<keyword evidence="6" id="KW-1185">Reference proteome</keyword>
<dbReference type="SUPFAM" id="SSF50891">
    <property type="entry name" value="Cyclophilin-like"/>
    <property type="match status" value="1"/>
</dbReference>
<gene>
    <name evidence="5" type="ORF">GGR27_004001</name>
</gene>
<evidence type="ECO:0000256" key="3">
    <source>
        <dbReference type="ARBA" id="ARBA00022840"/>
    </source>
</evidence>
<protein>
    <submittedName>
        <fullName evidence="5">Inhibitor of KinA</fullName>
    </submittedName>
</protein>
<dbReference type="Gene3D" id="3.30.1360.40">
    <property type="match status" value="1"/>
</dbReference>
<feature type="domain" description="Carboxyltransferase" evidence="4">
    <location>
        <begin position="5"/>
        <end position="203"/>
    </location>
</feature>
<dbReference type="Proteomes" id="UP000770785">
    <property type="component" value="Unassembled WGS sequence"/>
</dbReference>
<dbReference type="InterPro" id="IPR010016">
    <property type="entry name" value="PxpB"/>
</dbReference>
<dbReference type="SMART" id="SM00796">
    <property type="entry name" value="AHS1"/>
    <property type="match status" value="1"/>
</dbReference>
<dbReference type="InterPro" id="IPR029000">
    <property type="entry name" value="Cyclophilin-like_dom_sf"/>
</dbReference>
<dbReference type="Gene3D" id="2.40.100.10">
    <property type="entry name" value="Cyclophilin-like"/>
    <property type="match status" value="1"/>
</dbReference>
<evidence type="ECO:0000313" key="6">
    <source>
        <dbReference type="Proteomes" id="UP000770785"/>
    </source>
</evidence>
<dbReference type="InterPro" id="IPR003833">
    <property type="entry name" value="CT_C_D"/>
</dbReference>
<evidence type="ECO:0000256" key="1">
    <source>
        <dbReference type="ARBA" id="ARBA00022741"/>
    </source>
</evidence>
<dbReference type="PANTHER" id="PTHR34698">
    <property type="entry name" value="5-OXOPROLINASE SUBUNIT B"/>
    <property type="match status" value="1"/>
</dbReference>
<dbReference type="RefSeq" id="WP_168040532.1">
    <property type="nucleotide sequence ID" value="NZ_JAATJH010000013.1"/>
</dbReference>
<dbReference type="EMBL" id="JAATJH010000013">
    <property type="protein sequence ID" value="NJC28476.1"/>
    <property type="molecule type" value="Genomic_DNA"/>
</dbReference>
<evidence type="ECO:0000259" key="4">
    <source>
        <dbReference type="SMART" id="SM00796"/>
    </source>
</evidence>
<keyword evidence="1" id="KW-0547">Nucleotide-binding</keyword>
<dbReference type="SUPFAM" id="SSF160467">
    <property type="entry name" value="PH0987 N-terminal domain-like"/>
    <property type="match status" value="1"/>
</dbReference>
<evidence type="ECO:0000313" key="5">
    <source>
        <dbReference type="EMBL" id="NJC28476.1"/>
    </source>
</evidence>
<comment type="caution">
    <text evidence="5">The sequence shown here is derived from an EMBL/GenBank/DDBJ whole genome shotgun (WGS) entry which is preliminary data.</text>
</comment>
<proteinExistence type="predicted"/>
<dbReference type="Pfam" id="PF02682">
    <property type="entry name" value="CT_C_D"/>
    <property type="match status" value="1"/>
</dbReference>
<dbReference type="NCBIfam" id="TIGR00370">
    <property type="entry name" value="5-oxoprolinase subunit PxpB"/>
    <property type="match status" value="1"/>
</dbReference>
<sequence length="232" mass="25928">MRKPRRIFRYGPLAVLLEWETIIDPAVNDAVHAYREALAGWPHVTDCVPAYASLMVVFDRPVREVDMDRLFELQMPDNWNTENIIHHLPVLYGGEGGPDLEDVAALTKLTKDEVINLHCGRDYRVFQLGFSPGFGFLGVTDHRLAVPRLSTPRASVTAGSVAIAGNQTAIYPRVSPGGWRIVGRCPLPMLNENVAHLGNLSRLAAGDTVRFTRVNDRKFTHLLQNPAAWKIR</sequence>
<evidence type="ECO:0000256" key="2">
    <source>
        <dbReference type="ARBA" id="ARBA00022801"/>
    </source>
</evidence>
<reference evidence="5 6" key="1">
    <citation type="submission" date="2020-03" db="EMBL/GenBank/DDBJ databases">
        <title>Genomic Encyclopedia of Type Strains, Phase IV (KMG-IV): sequencing the most valuable type-strain genomes for metagenomic binning, comparative biology and taxonomic classification.</title>
        <authorList>
            <person name="Goeker M."/>
        </authorList>
    </citation>
    <scope>NUCLEOTIDE SEQUENCE [LARGE SCALE GENOMIC DNA]</scope>
    <source>
        <strain evidence="5 6">DSM 105096</strain>
    </source>
</reference>
<name>A0ABX0XHY5_9BACT</name>
<accession>A0ABX0XHY5</accession>
<keyword evidence="3" id="KW-0067">ATP-binding</keyword>
<keyword evidence="2" id="KW-0378">Hydrolase</keyword>
<dbReference type="PANTHER" id="PTHR34698:SF2">
    <property type="entry name" value="5-OXOPROLINASE SUBUNIT B"/>
    <property type="match status" value="1"/>
</dbReference>
<organism evidence="5 6">
    <name type="scientific">Neolewinella antarctica</name>
    <dbReference type="NCBI Taxonomy" id="442734"/>
    <lineage>
        <taxon>Bacteria</taxon>
        <taxon>Pseudomonadati</taxon>
        <taxon>Bacteroidota</taxon>
        <taxon>Saprospiria</taxon>
        <taxon>Saprospirales</taxon>
        <taxon>Lewinellaceae</taxon>
        <taxon>Neolewinella</taxon>
    </lineage>
</organism>